<sequence>MALQESGAFEAVVAAFSAQVAELREATLLRVDDTTRALYSKDVAAIEAMVCALEAKLRDIRTRIAREAAAIPQVEAVVAACTLQRQHLAHIAAHLPAYLPSLRSPEVGGAAAAKENTGGSGSNAAPAAQHQKAAAAEGGAAAKKQRPPAPRRYISADELASVSSYMRGRVTADKCNAALDELAGLAEANAAMVAAARRNRATGPDKKHAMWVAFNLATHEQLKGGRSWLLESDLRTGSAVRLDKSGRTLLTLLRHLGRLQELRVQADGATHLVYILLE</sequence>
<comment type="similarity">
    <text evidence="1">Belongs to the SKA1 family.</text>
</comment>
<dbReference type="GO" id="GO:0072686">
    <property type="term" value="C:mitotic spindle"/>
    <property type="evidence" value="ECO:0007669"/>
    <property type="project" value="TreeGrafter"/>
</dbReference>
<accession>A0A2P6VMW5</accession>
<keyword evidence="4" id="KW-1185">Reference proteome</keyword>
<dbReference type="GO" id="GO:0000940">
    <property type="term" value="C:outer kinetochore"/>
    <property type="evidence" value="ECO:0007669"/>
    <property type="project" value="TreeGrafter"/>
</dbReference>
<dbReference type="GO" id="GO:0000278">
    <property type="term" value="P:mitotic cell cycle"/>
    <property type="evidence" value="ECO:0007669"/>
    <property type="project" value="TreeGrafter"/>
</dbReference>
<dbReference type="InterPro" id="IPR042031">
    <property type="entry name" value="SKA1_MBD_sf"/>
</dbReference>
<dbReference type="OrthoDB" id="5962at2759"/>
<evidence type="ECO:0000313" key="4">
    <source>
        <dbReference type="Proteomes" id="UP000239649"/>
    </source>
</evidence>
<gene>
    <name evidence="3" type="ORF">C2E20_1251</name>
</gene>
<evidence type="ECO:0000256" key="1">
    <source>
        <dbReference type="ARBA" id="ARBA00006836"/>
    </source>
</evidence>
<dbReference type="GO" id="GO:0008017">
    <property type="term" value="F:microtubule binding"/>
    <property type="evidence" value="ECO:0007669"/>
    <property type="project" value="InterPro"/>
</dbReference>
<dbReference type="AlphaFoldDB" id="A0A2P6VMW5"/>
<dbReference type="InterPro" id="IPR009829">
    <property type="entry name" value="SKA1"/>
</dbReference>
<protein>
    <submittedName>
        <fullName evidence="3">Spindle and kinetochore-associated 1-like protein</fullName>
    </submittedName>
</protein>
<name>A0A2P6VMW5_9CHLO</name>
<dbReference type="Proteomes" id="UP000239649">
    <property type="component" value="Unassembled WGS sequence"/>
</dbReference>
<reference evidence="3 4" key="1">
    <citation type="journal article" date="2018" name="Plant J.">
        <title>Genome sequences of Chlorella sorokiniana UTEX 1602 and Micractinium conductrix SAG 241.80: implications to maltose excretion by a green alga.</title>
        <authorList>
            <person name="Arriola M.B."/>
            <person name="Velmurugan N."/>
            <person name="Zhang Y."/>
            <person name="Plunkett M.H."/>
            <person name="Hondzo H."/>
            <person name="Barney B.M."/>
        </authorList>
    </citation>
    <scope>NUCLEOTIDE SEQUENCE [LARGE SCALE GENOMIC DNA]</scope>
    <source>
        <strain evidence="3 4">SAG 241.80</strain>
    </source>
</reference>
<dbReference type="GO" id="GO:0051301">
    <property type="term" value="P:cell division"/>
    <property type="evidence" value="ECO:0007669"/>
    <property type="project" value="InterPro"/>
</dbReference>
<dbReference type="STRING" id="554055.A0A2P6VMW5"/>
<dbReference type="GO" id="GO:0007059">
    <property type="term" value="P:chromosome segregation"/>
    <property type="evidence" value="ECO:0007669"/>
    <property type="project" value="InterPro"/>
</dbReference>
<organism evidence="3 4">
    <name type="scientific">Micractinium conductrix</name>
    <dbReference type="NCBI Taxonomy" id="554055"/>
    <lineage>
        <taxon>Eukaryota</taxon>
        <taxon>Viridiplantae</taxon>
        <taxon>Chlorophyta</taxon>
        <taxon>core chlorophytes</taxon>
        <taxon>Trebouxiophyceae</taxon>
        <taxon>Chlorellales</taxon>
        <taxon>Chlorellaceae</taxon>
        <taxon>Chlorella clade</taxon>
        <taxon>Micractinium</taxon>
    </lineage>
</organism>
<dbReference type="PANTHER" id="PTHR28573:SF1">
    <property type="entry name" value="SPINDLE AND KINETOCHORE-ASSOCIATED PROTEIN 1"/>
    <property type="match status" value="1"/>
</dbReference>
<evidence type="ECO:0000313" key="3">
    <source>
        <dbReference type="EMBL" id="PSC75429.1"/>
    </source>
</evidence>
<dbReference type="GO" id="GO:0005876">
    <property type="term" value="C:spindle microtubule"/>
    <property type="evidence" value="ECO:0007669"/>
    <property type="project" value="TreeGrafter"/>
</dbReference>
<dbReference type="PANTHER" id="PTHR28573">
    <property type="entry name" value="SPINDLE AND KINETOCHORE-ASSOCIATED PROTEIN 1"/>
    <property type="match status" value="1"/>
</dbReference>
<dbReference type="EMBL" id="LHPF02000002">
    <property type="protein sequence ID" value="PSC75429.1"/>
    <property type="molecule type" value="Genomic_DNA"/>
</dbReference>
<evidence type="ECO:0000256" key="2">
    <source>
        <dbReference type="SAM" id="MobiDB-lite"/>
    </source>
</evidence>
<dbReference type="GO" id="GO:0031110">
    <property type="term" value="P:regulation of microtubule polymerization or depolymerization"/>
    <property type="evidence" value="ECO:0007669"/>
    <property type="project" value="TreeGrafter"/>
</dbReference>
<dbReference type="Pfam" id="PF07160">
    <property type="entry name" value="SKA1"/>
    <property type="match status" value="1"/>
</dbReference>
<feature type="compositionally biased region" description="Low complexity" evidence="2">
    <location>
        <begin position="124"/>
        <end position="142"/>
    </location>
</feature>
<feature type="region of interest" description="Disordered" evidence="2">
    <location>
        <begin position="109"/>
        <end position="149"/>
    </location>
</feature>
<dbReference type="Gene3D" id="1.10.10.1890">
    <property type="entry name" value="Ska1 microtubule binding domain-like"/>
    <property type="match status" value="1"/>
</dbReference>
<comment type="caution">
    <text evidence="3">The sequence shown here is derived from an EMBL/GenBank/DDBJ whole genome shotgun (WGS) entry which is preliminary data.</text>
</comment>
<proteinExistence type="inferred from homology"/>